<dbReference type="STRING" id="697581.TCARB_1850"/>
<dbReference type="RefSeq" id="WP_052887236.1">
    <property type="nucleotide sequence ID" value="NZ_CP007493.1"/>
</dbReference>
<sequence>MVGEEGKGKRGSFDRNVSEKGIDWSVERPKRIQEAMKLLKSCDTQHRLDVFWAETMKRFRETVVDFPRALEELFGKIIGVEVLCPCFEARLNFLDFPTYSCAQRYKKVWSFTPDWLAHYASYWIYFEYGVRVRFRDAWVLKGRDPEDNFNEKWIVIDWDDIIIEEGGPD</sequence>
<dbReference type="AlphaFoldDB" id="A0A3G1A7D6"/>
<organism evidence="1 2">
    <name type="scientific">Thermofilum adornatum 1505</name>
    <dbReference type="NCBI Taxonomy" id="697581"/>
    <lineage>
        <taxon>Archaea</taxon>
        <taxon>Thermoproteota</taxon>
        <taxon>Thermoprotei</taxon>
        <taxon>Thermofilales</taxon>
        <taxon>Thermofilaceae</taxon>
        <taxon>Thermofilum</taxon>
    </lineage>
</organism>
<dbReference type="Proteomes" id="UP000266720">
    <property type="component" value="Chromosome"/>
</dbReference>
<dbReference type="EMBL" id="CP007493">
    <property type="protein sequence ID" value="AJB42886.1"/>
    <property type="molecule type" value="Genomic_DNA"/>
</dbReference>
<protein>
    <submittedName>
        <fullName evidence="1">Uncharacterized protein</fullName>
    </submittedName>
</protein>
<proteinExistence type="predicted"/>
<gene>
    <name evidence="1" type="ORF">TCARB_1850</name>
</gene>
<accession>A0A3G1A7D6</accession>
<evidence type="ECO:0000313" key="1">
    <source>
        <dbReference type="EMBL" id="AJB42886.1"/>
    </source>
</evidence>
<evidence type="ECO:0000313" key="2">
    <source>
        <dbReference type="Proteomes" id="UP000266720"/>
    </source>
</evidence>
<dbReference type="KEGG" id="tcb:TCARB_1850"/>
<dbReference type="GeneID" id="25407259"/>
<name>A0A3G1A7D6_9CREN</name>
<reference evidence="2" key="1">
    <citation type="book" date="2010" name="EXTREMOPHILES" publisher="0:0-0">
        <title>Complete genome sequences of ten hyperthermophilic archaea reveal their metabolic capabilities and possible ecological roles.</title>
        <editorList>
            <person name="?"/>
        </editorList>
        <authorList>
            <person name="Ravin N.V."/>
            <person name="Mardanov A.V."/>
            <person name="Bonch-Osmolovskaya E.A."/>
            <person name="Skryabin K.G."/>
        </authorList>
    </citation>
    <scope>NUCLEOTIDE SEQUENCE [LARGE SCALE GENOMIC DNA]</scope>
    <source>
        <strain evidence="2">1505</strain>
    </source>
</reference>